<protein>
    <submittedName>
        <fullName evidence="2">Uncharacterized protein</fullName>
    </submittedName>
</protein>
<gene>
    <name evidence="2" type="ORF">SAMN05421545_3029</name>
</gene>
<accession>A0A1N6ZJW3</accession>
<keyword evidence="3" id="KW-1185">Reference proteome</keyword>
<organism evidence="2 3">
    <name type="scientific">Pontibacter lucknowensis</name>
    <dbReference type="NCBI Taxonomy" id="1077936"/>
    <lineage>
        <taxon>Bacteria</taxon>
        <taxon>Pseudomonadati</taxon>
        <taxon>Bacteroidota</taxon>
        <taxon>Cytophagia</taxon>
        <taxon>Cytophagales</taxon>
        <taxon>Hymenobacteraceae</taxon>
        <taxon>Pontibacter</taxon>
    </lineage>
</organism>
<feature type="transmembrane region" description="Helical" evidence="1">
    <location>
        <begin position="82"/>
        <end position="101"/>
    </location>
</feature>
<name>A0A1N6ZJW3_9BACT</name>
<dbReference type="EMBL" id="FTNM01000004">
    <property type="protein sequence ID" value="SIR27001.1"/>
    <property type="molecule type" value="Genomic_DNA"/>
</dbReference>
<evidence type="ECO:0000313" key="2">
    <source>
        <dbReference type="EMBL" id="SIR27001.1"/>
    </source>
</evidence>
<dbReference type="Proteomes" id="UP000185924">
    <property type="component" value="Unassembled WGS sequence"/>
</dbReference>
<proteinExistence type="predicted"/>
<feature type="transmembrane region" description="Helical" evidence="1">
    <location>
        <begin position="121"/>
        <end position="138"/>
    </location>
</feature>
<feature type="transmembrane region" description="Helical" evidence="1">
    <location>
        <begin position="21"/>
        <end position="42"/>
    </location>
</feature>
<reference evidence="3" key="1">
    <citation type="submission" date="2017-01" db="EMBL/GenBank/DDBJ databases">
        <authorList>
            <person name="Varghese N."/>
            <person name="Submissions S."/>
        </authorList>
    </citation>
    <scope>NUCLEOTIDE SEQUENCE [LARGE SCALE GENOMIC DNA]</scope>
    <source>
        <strain evidence="3">DM9</strain>
    </source>
</reference>
<dbReference type="RefSeq" id="WP_007655182.1">
    <property type="nucleotide sequence ID" value="NZ_FTNM01000004.1"/>
</dbReference>
<dbReference type="AlphaFoldDB" id="A0A1N6ZJW3"/>
<sequence length="149" mass="16674">MKGMESSAGEPSLQKTLMRGTAVWLLLMGAEVIHGIARTALLAPRTGDFKARQISVFSGSALILSITYLTISWIGSRNKSTLLRLGIAWLLLTLLFEFVLGRKVLHLSWQRLLSDYNLRKGGLQPIGLVMMTLAPLLMERLKRKEQRLL</sequence>
<dbReference type="STRING" id="1077936.SAMN05421545_3029"/>
<evidence type="ECO:0000256" key="1">
    <source>
        <dbReference type="SAM" id="Phobius"/>
    </source>
</evidence>
<keyword evidence="1" id="KW-0472">Membrane</keyword>
<evidence type="ECO:0000313" key="3">
    <source>
        <dbReference type="Proteomes" id="UP000185924"/>
    </source>
</evidence>
<feature type="transmembrane region" description="Helical" evidence="1">
    <location>
        <begin position="54"/>
        <end position="75"/>
    </location>
</feature>
<keyword evidence="1" id="KW-0812">Transmembrane</keyword>
<keyword evidence="1" id="KW-1133">Transmembrane helix</keyword>